<gene>
    <name evidence="3" type="ORF">OSB04_020467</name>
</gene>
<dbReference type="AlphaFoldDB" id="A0AA38WF95"/>
<evidence type="ECO:0000256" key="1">
    <source>
        <dbReference type="SAM" id="MobiDB-lite"/>
    </source>
</evidence>
<protein>
    <submittedName>
        <fullName evidence="3">Uncharacterized protein</fullName>
    </submittedName>
</protein>
<feature type="compositionally biased region" description="Polar residues" evidence="1">
    <location>
        <begin position="104"/>
        <end position="123"/>
    </location>
</feature>
<dbReference type="Proteomes" id="UP001172457">
    <property type="component" value="Chromosome 5"/>
</dbReference>
<reference evidence="3" key="1">
    <citation type="submission" date="2023-03" db="EMBL/GenBank/DDBJ databases">
        <title>Chromosome-scale reference genome and RAD-based genetic map of yellow starthistle (Centaurea solstitialis) reveal putative structural variation and QTLs associated with invader traits.</title>
        <authorList>
            <person name="Reatini B."/>
            <person name="Cang F.A."/>
            <person name="Jiang Q."/>
            <person name="Mckibben M.T.W."/>
            <person name="Barker M.S."/>
            <person name="Rieseberg L.H."/>
            <person name="Dlugosch K.M."/>
        </authorList>
    </citation>
    <scope>NUCLEOTIDE SEQUENCE</scope>
    <source>
        <strain evidence="3">CAN-66</strain>
        <tissue evidence="3">Leaf</tissue>
    </source>
</reference>
<evidence type="ECO:0000313" key="3">
    <source>
        <dbReference type="EMBL" id="KAJ9547924.1"/>
    </source>
</evidence>
<evidence type="ECO:0000313" key="4">
    <source>
        <dbReference type="Proteomes" id="UP001172457"/>
    </source>
</evidence>
<sequence length="370" mass="41816">MKDYVLMEEDFVANQETRHKIQTRLILRTSDPVPEFESTPLHPLINSVGLLTPAPREYSQEETNPKEETLKEGSNPRPPHHRENFLPPGQRPDGAYTGEIAPSSLPTEPSRKSNTPHTNQKINKINIQRFNTSMDQTQTLWKLVETESSVVVMESNIDHDPIMLTGRSTPHHYVITNGEEHQLPMANQRTNSASALSPATMEITLDHDPYLPISIGDERQFAIATVMMSLLEAEETWRSRNAMGAFSAYSRILHLMYTATLIIMYPPLIAFVQIKFQNENYSHFDTHGCFMIMSIVALPVATFTSGVLFYLNDPLQNSITKHLSNIHYTILQTISSFSGILTPFSLIMVLFILTTSIGLDFPSHLYSLES</sequence>
<dbReference type="InterPro" id="IPR053258">
    <property type="entry name" value="Ca-permeable_cation_channel"/>
</dbReference>
<evidence type="ECO:0000256" key="2">
    <source>
        <dbReference type="SAM" id="Phobius"/>
    </source>
</evidence>
<comment type="caution">
    <text evidence="3">The sequence shown here is derived from an EMBL/GenBank/DDBJ whole genome shotgun (WGS) entry which is preliminary data.</text>
</comment>
<keyword evidence="2" id="KW-0472">Membrane</keyword>
<keyword evidence="4" id="KW-1185">Reference proteome</keyword>
<organism evidence="3 4">
    <name type="scientific">Centaurea solstitialis</name>
    <name type="common">yellow star-thistle</name>
    <dbReference type="NCBI Taxonomy" id="347529"/>
    <lineage>
        <taxon>Eukaryota</taxon>
        <taxon>Viridiplantae</taxon>
        <taxon>Streptophyta</taxon>
        <taxon>Embryophyta</taxon>
        <taxon>Tracheophyta</taxon>
        <taxon>Spermatophyta</taxon>
        <taxon>Magnoliopsida</taxon>
        <taxon>eudicotyledons</taxon>
        <taxon>Gunneridae</taxon>
        <taxon>Pentapetalae</taxon>
        <taxon>asterids</taxon>
        <taxon>campanulids</taxon>
        <taxon>Asterales</taxon>
        <taxon>Asteraceae</taxon>
        <taxon>Carduoideae</taxon>
        <taxon>Cardueae</taxon>
        <taxon>Centaureinae</taxon>
        <taxon>Centaurea</taxon>
    </lineage>
</organism>
<name>A0AA38WF95_9ASTR</name>
<feature type="transmembrane region" description="Helical" evidence="2">
    <location>
        <begin position="288"/>
        <end position="310"/>
    </location>
</feature>
<feature type="transmembrane region" description="Helical" evidence="2">
    <location>
        <begin position="255"/>
        <end position="276"/>
    </location>
</feature>
<feature type="region of interest" description="Disordered" evidence="1">
    <location>
        <begin position="57"/>
        <end position="123"/>
    </location>
</feature>
<dbReference type="EMBL" id="JARYMX010000005">
    <property type="protein sequence ID" value="KAJ9547924.1"/>
    <property type="molecule type" value="Genomic_DNA"/>
</dbReference>
<keyword evidence="2" id="KW-0812">Transmembrane</keyword>
<keyword evidence="2" id="KW-1133">Transmembrane helix</keyword>
<dbReference type="PANTHER" id="PTHR34115:SF5">
    <property type="entry name" value="PROTEIN, PUTATIVE-RELATED"/>
    <property type="match status" value="1"/>
</dbReference>
<dbReference type="PANTHER" id="PTHR34115">
    <property type="entry name" value="PROTEIN, PUTATIVE-RELATED"/>
    <property type="match status" value="1"/>
</dbReference>
<feature type="transmembrane region" description="Helical" evidence="2">
    <location>
        <begin position="330"/>
        <end position="353"/>
    </location>
</feature>
<accession>A0AA38WF95</accession>
<proteinExistence type="predicted"/>